<dbReference type="Pfam" id="PF00122">
    <property type="entry name" value="E1-E2_ATPase"/>
    <property type="match status" value="1"/>
</dbReference>
<dbReference type="InterPro" id="IPR023299">
    <property type="entry name" value="ATPase_P-typ_cyto_dom_N"/>
</dbReference>
<feature type="transmembrane region" description="Helical" evidence="15">
    <location>
        <begin position="195"/>
        <end position="213"/>
    </location>
</feature>
<feature type="transmembrane region" description="Helical" evidence="15">
    <location>
        <begin position="122"/>
        <end position="141"/>
    </location>
</feature>
<dbReference type="SUPFAM" id="SSF81653">
    <property type="entry name" value="Calcium ATPase, transduction domain A"/>
    <property type="match status" value="1"/>
</dbReference>
<keyword evidence="4 15" id="KW-1003">Cell membrane</keyword>
<dbReference type="OrthoDB" id="8552908at2"/>
<evidence type="ECO:0000256" key="13">
    <source>
        <dbReference type="ARBA" id="ARBA00023065"/>
    </source>
</evidence>
<dbReference type="SUPFAM" id="SSF55008">
    <property type="entry name" value="HMA, heavy metal-associated domain"/>
    <property type="match status" value="1"/>
</dbReference>
<dbReference type="PROSITE" id="PS01229">
    <property type="entry name" value="COF_2"/>
    <property type="match status" value="1"/>
</dbReference>
<dbReference type="SUPFAM" id="SSF81665">
    <property type="entry name" value="Calcium ATPase, transmembrane domain M"/>
    <property type="match status" value="1"/>
</dbReference>
<dbReference type="PROSITE" id="PS50846">
    <property type="entry name" value="HMA_2"/>
    <property type="match status" value="1"/>
</dbReference>
<feature type="transmembrane region" description="Helical" evidence="15">
    <location>
        <begin position="716"/>
        <end position="735"/>
    </location>
</feature>
<evidence type="ECO:0000256" key="7">
    <source>
        <dbReference type="ARBA" id="ARBA00022723"/>
    </source>
</evidence>
<dbReference type="AlphaFoldDB" id="A0A315EJ07"/>
<keyword evidence="11" id="KW-1278">Translocase</keyword>
<dbReference type="InterPro" id="IPR036412">
    <property type="entry name" value="HAD-like_sf"/>
</dbReference>
<keyword evidence="14 15" id="KW-0472">Membrane</keyword>
<evidence type="ECO:0000256" key="6">
    <source>
        <dbReference type="ARBA" id="ARBA00022692"/>
    </source>
</evidence>
<dbReference type="GO" id="GO:0005886">
    <property type="term" value="C:plasma membrane"/>
    <property type="evidence" value="ECO:0007669"/>
    <property type="project" value="UniProtKB-SubCell"/>
</dbReference>
<dbReference type="PANTHER" id="PTHR43520">
    <property type="entry name" value="ATP7, ISOFORM B"/>
    <property type="match status" value="1"/>
</dbReference>
<dbReference type="GO" id="GO:0055070">
    <property type="term" value="P:copper ion homeostasis"/>
    <property type="evidence" value="ECO:0007669"/>
    <property type="project" value="TreeGrafter"/>
</dbReference>
<dbReference type="InterPro" id="IPR008250">
    <property type="entry name" value="ATPase_P-typ_transduc_dom_A_sf"/>
</dbReference>
<dbReference type="PRINTS" id="PR00119">
    <property type="entry name" value="CATATPASE"/>
</dbReference>
<dbReference type="GO" id="GO:0016887">
    <property type="term" value="F:ATP hydrolysis activity"/>
    <property type="evidence" value="ECO:0007669"/>
    <property type="project" value="InterPro"/>
</dbReference>
<dbReference type="InterPro" id="IPR023214">
    <property type="entry name" value="HAD_sf"/>
</dbReference>
<dbReference type="InterPro" id="IPR027256">
    <property type="entry name" value="P-typ_ATPase_IB"/>
</dbReference>
<proteinExistence type="inferred from homology"/>
<dbReference type="NCBIfam" id="TIGR01511">
    <property type="entry name" value="ATPase-IB1_Cu"/>
    <property type="match status" value="1"/>
</dbReference>
<dbReference type="InterPro" id="IPR001757">
    <property type="entry name" value="P_typ_ATPase"/>
</dbReference>
<evidence type="ECO:0000313" key="17">
    <source>
        <dbReference type="EMBL" id="PUE55844.1"/>
    </source>
</evidence>
<name>A0A315EJ07_9BURK</name>
<dbReference type="Pfam" id="PF00702">
    <property type="entry name" value="Hydrolase"/>
    <property type="match status" value="1"/>
</dbReference>
<feature type="transmembrane region" description="Helical" evidence="15">
    <location>
        <begin position="161"/>
        <end position="183"/>
    </location>
</feature>
<evidence type="ECO:0000256" key="10">
    <source>
        <dbReference type="ARBA" id="ARBA00022842"/>
    </source>
</evidence>
<dbReference type="CDD" id="cd00371">
    <property type="entry name" value="HMA"/>
    <property type="match status" value="1"/>
</dbReference>
<gene>
    <name evidence="17" type="ORF">B9Z37_00665</name>
</gene>
<dbReference type="NCBIfam" id="TIGR01525">
    <property type="entry name" value="ATPase-IB_hvy"/>
    <property type="match status" value="1"/>
</dbReference>
<accession>A0A315EJ07</accession>
<protein>
    <submittedName>
        <fullName evidence="17">Copper-translocating P-type ATPase</fullName>
    </submittedName>
</protein>
<dbReference type="Gene3D" id="3.40.1110.10">
    <property type="entry name" value="Calcium-transporting ATPase, cytoplasmic domain N"/>
    <property type="match status" value="1"/>
</dbReference>
<comment type="subcellular location">
    <subcellularLocation>
        <location evidence="1">Cell membrane</location>
        <topology evidence="1">Multi-pass membrane protein</topology>
    </subcellularLocation>
</comment>
<keyword evidence="12 15" id="KW-1133">Transmembrane helix</keyword>
<dbReference type="InterPro" id="IPR059000">
    <property type="entry name" value="ATPase_P-type_domA"/>
</dbReference>
<keyword evidence="18" id="KW-1185">Reference proteome</keyword>
<keyword evidence="10" id="KW-0460">Magnesium</keyword>
<evidence type="ECO:0000256" key="9">
    <source>
        <dbReference type="ARBA" id="ARBA00022840"/>
    </source>
</evidence>
<evidence type="ECO:0000256" key="5">
    <source>
        <dbReference type="ARBA" id="ARBA00022553"/>
    </source>
</evidence>
<dbReference type="PRINTS" id="PR00943">
    <property type="entry name" value="CUATPASE"/>
</dbReference>
<feature type="transmembrane region" description="Helical" evidence="15">
    <location>
        <begin position="376"/>
        <end position="396"/>
    </location>
</feature>
<evidence type="ECO:0000256" key="12">
    <source>
        <dbReference type="ARBA" id="ARBA00022989"/>
    </source>
</evidence>
<dbReference type="Proteomes" id="UP000250790">
    <property type="component" value="Unassembled WGS sequence"/>
</dbReference>
<keyword evidence="9 15" id="KW-0067">ATP-binding</keyword>
<evidence type="ECO:0000256" key="4">
    <source>
        <dbReference type="ARBA" id="ARBA00022475"/>
    </source>
</evidence>
<dbReference type="InterPro" id="IPR023298">
    <property type="entry name" value="ATPase_P-typ_TM_dom_sf"/>
</dbReference>
<evidence type="ECO:0000256" key="14">
    <source>
        <dbReference type="ARBA" id="ARBA00023136"/>
    </source>
</evidence>
<comment type="caution">
    <text evidence="17">The sequence shown here is derived from an EMBL/GenBank/DDBJ whole genome shotgun (WGS) entry which is preliminary data.</text>
</comment>
<evidence type="ECO:0000256" key="3">
    <source>
        <dbReference type="ARBA" id="ARBA00022448"/>
    </source>
</evidence>
<feature type="transmembrane region" description="Helical" evidence="15">
    <location>
        <begin position="219"/>
        <end position="238"/>
    </location>
</feature>
<evidence type="ECO:0000256" key="1">
    <source>
        <dbReference type="ARBA" id="ARBA00004651"/>
    </source>
</evidence>
<keyword evidence="13" id="KW-0406">Ion transport</keyword>
<reference evidence="17 18" key="1">
    <citation type="submission" date="2017-04" db="EMBL/GenBank/DDBJ databases">
        <title>Unexpected and diverse lifestyles within the genus Limnohabitans.</title>
        <authorList>
            <person name="Kasalicky V."/>
            <person name="Mehrshad M."/>
            <person name="Andrei S.-A."/>
            <person name="Salcher M."/>
            <person name="Kratochvilova H."/>
            <person name="Simek K."/>
            <person name="Ghai R."/>
        </authorList>
    </citation>
    <scope>NUCLEOTIDE SEQUENCE [LARGE SCALE GENOMIC DNA]</scope>
    <source>
        <strain evidence="17 18">II-B4</strain>
    </source>
</reference>
<keyword evidence="5" id="KW-0597">Phosphoprotein</keyword>
<keyword evidence="8 15" id="KW-0547">Nucleotide-binding</keyword>
<dbReference type="GO" id="GO:0043682">
    <property type="term" value="F:P-type divalent copper transporter activity"/>
    <property type="evidence" value="ECO:0007669"/>
    <property type="project" value="TreeGrafter"/>
</dbReference>
<evidence type="ECO:0000256" key="2">
    <source>
        <dbReference type="ARBA" id="ARBA00006024"/>
    </source>
</evidence>
<dbReference type="EMBL" id="NESN01000001">
    <property type="protein sequence ID" value="PUE55844.1"/>
    <property type="molecule type" value="Genomic_DNA"/>
</dbReference>
<keyword evidence="7 15" id="KW-0479">Metal-binding</keyword>
<dbReference type="Pfam" id="PF00403">
    <property type="entry name" value="HMA"/>
    <property type="match status" value="1"/>
</dbReference>
<dbReference type="Gene3D" id="2.70.150.10">
    <property type="entry name" value="Calcium-transporting ATPase, cytoplasmic transduction domain A"/>
    <property type="match status" value="1"/>
</dbReference>
<keyword evidence="6 15" id="KW-0812">Transmembrane</keyword>
<dbReference type="PANTHER" id="PTHR43520:SF5">
    <property type="entry name" value="CATION-TRANSPORTING P-TYPE ATPASE-RELATED"/>
    <property type="match status" value="1"/>
</dbReference>
<dbReference type="InterPro" id="IPR036163">
    <property type="entry name" value="HMA_dom_sf"/>
</dbReference>
<evidence type="ECO:0000256" key="11">
    <source>
        <dbReference type="ARBA" id="ARBA00022967"/>
    </source>
</evidence>
<dbReference type="GO" id="GO:0005507">
    <property type="term" value="F:copper ion binding"/>
    <property type="evidence" value="ECO:0007669"/>
    <property type="project" value="TreeGrafter"/>
</dbReference>
<dbReference type="NCBIfam" id="TIGR01494">
    <property type="entry name" value="ATPase_P-type"/>
    <property type="match status" value="2"/>
</dbReference>
<sequence>MVGQAAMPMESADRLKLLDDPAEWAAFSLPEKDRAGHWSSSVVFEGMHCAACAITLEDALRAVPGVESVQISSASHRGRVVWSPEQTRPSEWMQSVERFGYKAVPANDAHAHEHRRQEARRMVWRLSVAAMCMMQVMMYATPAYVSAPGDISAESMHLLRWASWVLSLPVMLFSCAPFFGSAWRDLRERQVSMDLPVALGMVVTFVVSSLGTFEPAGPFGAEVYFDSLTMFVFFLLMGRWLELRLRDRTAGALEAVLNRLPDSIRKRLPDGTWERISIRRLGVGDVIEVLPGEAFAGDGLVLSGQTQVDEALLSGESLPLTRKVGDRVIAGSHNLSATLEVQIEQVGAATRYAQIVALMESASVSKPSMALLVDRWAKPFLIAVLLASFASAIYWWPTDPAHALMVAVAVLIVTCPCALSLATPAAMLATAGALARSGVLVRRLEALQNLAGIDTLIFDKTGTLTRDAFEVAQIHTRSGVLPQQALTWASTLARHSWHPVSRALWAEARRQAQLAGDLPALEALLAQNVSEEAGQGMRGDLDMPGGVKLSLRLGSAVFCKAPTFHGHHLQVSLADDAGWLATFELTEELRPEAPGVVAELKKMGLTLKVLSGDGPAAVAQVAQLVGIPDARGGCNPQDKLQALKQWQAQGHRVAMVGDGLNDGPVLAGADVSFALGQAVPLAQSKADFVLMGGQLGVLVSTVTRSRQTLRIVKQNLAWAAVYNAACVPLALMGFLPAWAAGLGMALSSLLVVLNALRLAQGLTPVPLQNVDLIHPATPTSP</sequence>
<dbReference type="InterPro" id="IPR018303">
    <property type="entry name" value="ATPase_P-typ_P_site"/>
</dbReference>
<organism evidence="17 18">
    <name type="scientific">Limnohabitans parvus II-B4</name>
    <dbReference type="NCBI Taxonomy" id="1293052"/>
    <lineage>
        <taxon>Bacteria</taxon>
        <taxon>Pseudomonadati</taxon>
        <taxon>Pseudomonadota</taxon>
        <taxon>Betaproteobacteria</taxon>
        <taxon>Burkholderiales</taxon>
        <taxon>Comamonadaceae</taxon>
        <taxon>Limnohabitans</taxon>
    </lineage>
</organism>
<evidence type="ECO:0000256" key="8">
    <source>
        <dbReference type="ARBA" id="ARBA00022741"/>
    </source>
</evidence>
<dbReference type="Gene3D" id="3.30.70.100">
    <property type="match status" value="1"/>
</dbReference>
<evidence type="ECO:0000256" key="15">
    <source>
        <dbReference type="RuleBase" id="RU362081"/>
    </source>
</evidence>
<evidence type="ECO:0000259" key="16">
    <source>
        <dbReference type="PROSITE" id="PS50846"/>
    </source>
</evidence>
<feature type="domain" description="HMA" evidence="16">
    <location>
        <begin position="38"/>
        <end position="104"/>
    </location>
</feature>
<dbReference type="GO" id="GO:0005524">
    <property type="term" value="F:ATP binding"/>
    <property type="evidence" value="ECO:0007669"/>
    <property type="project" value="UniProtKB-UniRule"/>
</dbReference>
<comment type="similarity">
    <text evidence="2 15">Belongs to the cation transport ATPase (P-type) (TC 3.A.3) family. Type IB subfamily.</text>
</comment>
<dbReference type="PROSITE" id="PS00154">
    <property type="entry name" value="ATPASE_E1_E2"/>
    <property type="match status" value="1"/>
</dbReference>
<dbReference type="CDD" id="cd02079">
    <property type="entry name" value="P-type_ATPase_HM"/>
    <property type="match status" value="1"/>
</dbReference>
<feature type="transmembrane region" description="Helical" evidence="15">
    <location>
        <begin position="402"/>
        <end position="435"/>
    </location>
</feature>
<evidence type="ECO:0000313" key="18">
    <source>
        <dbReference type="Proteomes" id="UP000250790"/>
    </source>
</evidence>
<dbReference type="SUPFAM" id="SSF56784">
    <property type="entry name" value="HAD-like"/>
    <property type="match status" value="1"/>
</dbReference>
<dbReference type="Gene3D" id="3.40.50.1000">
    <property type="entry name" value="HAD superfamily/HAD-like"/>
    <property type="match status" value="1"/>
</dbReference>
<keyword evidence="3" id="KW-0813">Transport</keyword>
<dbReference type="InterPro" id="IPR006121">
    <property type="entry name" value="HMA_dom"/>
</dbReference>